<feature type="transmembrane region" description="Helical" evidence="19">
    <location>
        <begin position="89"/>
        <end position="114"/>
    </location>
</feature>
<accession>A0A164UV35</accession>
<evidence type="ECO:0000256" key="9">
    <source>
        <dbReference type="ARBA" id="ARBA00022692"/>
    </source>
</evidence>
<evidence type="ECO:0000256" key="10">
    <source>
        <dbReference type="ARBA" id="ARBA00022723"/>
    </source>
</evidence>
<feature type="transmembrane region" description="Helical" evidence="19">
    <location>
        <begin position="20"/>
        <end position="37"/>
    </location>
</feature>
<comment type="pathway">
    <text evidence="3">Protein modification; protein glycosylation.</text>
</comment>
<feature type="transmembrane region" description="Helical" evidence="19">
    <location>
        <begin position="329"/>
        <end position="352"/>
    </location>
</feature>
<dbReference type="GO" id="GO:0016757">
    <property type="term" value="F:glycosyltransferase activity"/>
    <property type="evidence" value="ECO:0007669"/>
    <property type="project" value="UniProtKB-KW"/>
</dbReference>
<keyword evidence="7" id="KW-0328">Glycosyltransferase</keyword>
<dbReference type="EMBL" id="KV419407">
    <property type="protein sequence ID" value="KZS93561.1"/>
    <property type="molecule type" value="Genomic_DNA"/>
</dbReference>
<keyword evidence="12" id="KW-0460">Magnesium</keyword>
<keyword evidence="10" id="KW-0479">Metal-binding</keyword>
<reference evidence="21 22" key="1">
    <citation type="journal article" date="2016" name="Mol. Biol. Evol.">
        <title>Comparative Genomics of Early-Diverging Mushroom-Forming Fungi Provides Insights into the Origins of Lignocellulose Decay Capabilities.</title>
        <authorList>
            <person name="Nagy L.G."/>
            <person name="Riley R."/>
            <person name="Tritt A."/>
            <person name="Adam C."/>
            <person name="Daum C."/>
            <person name="Floudas D."/>
            <person name="Sun H."/>
            <person name="Yadav J.S."/>
            <person name="Pangilinan J."/>
            <person name="Larsson K.H."/>
            <person name="Matsuura K."/>
            <person name="Barry K."/>
            <person name="Labutti K."/>
            <person name="Kuo R."/>
            <person name="Ohm R.A."/>
            <person name="Bhattacharya S.S."/>
            <person name="Shirouzu T."/>
            <person name="Yoshinaga Y."/>
            <person name="Martin F.M."/>
            <person name="Grigoriev I.V."/>
            <person name="Hibbett D.S."/>
        </authorList>
    </citation>
    <scope>NUCLEOTIDE SEQUENCE [LARGE SCALE GENOMIC DNA]</scope>
    <source>
        <strain evidence="21 22">HHB9708</strain>
    </source>
</reference>
<feature type="transmembrane region" description="Helical" evidence="19">
    <location>
        <begin position="43"/>
        <end position="68"/>
    </location>
</feature>
<evidence type="ECO:0000256" key="17">
    <source>
        <dbReference type="ARBA" id="ARBA00044717"/>
    </source>
</evidence>
<dbReference type="InterPro" id="IPR000715">
    <property type="entry name" value="Glycosyl_transferase_4"/>
</dbReference>
<dbReference type="InterPro" id="IPR013989">
    <property type="entry name" value="Dev_and_cell_death_domain"/>
</dbReference>
<evidence type="ECO:0000256" key="14">
    <source>
        <dbReference type="ARBA" id="ARBA00023136"/>
    </source>
</evidence>
<sequence>MARSNGGDLVVAPRKVPQVLLLSLLPISLWLIVRALITPALPLPALFSSLGVSILAGIVVTYVIPPLGPNFVRAGLKGRDLLKPKNEEFVPESIGLVCAAVYIMTIILFIPFLFSEAFTAKVASHHLEGLAGGEFPIQKLAVYLAAVLSLLIATLLGFLDDIFDIRWRHKLPIPLIGSIPILMVYFAEQGNTDVVMPIPLRRFFGQIIHLGPLYYLYMALLSTFTTNSINILAGINGCEVSQAFIIALSVTLNDVLYLPWSFHIPVPFLGADFVIGGVYGAGLAHGSKELVERHLLSLYLLLPLIGVCAGFMFHNWYPARAFPGDTLCYLTGMAFAVVGIVGHFSKTLLLFFMPQIFNFILSCPQLFGLVPCPRHRVPNVDNLTLLLHPSEANKDQPFPENLSRLSVLVLKILSYLRLTKLTVNPTTGSITSCTNLTILNVLLLVFGPTREESLTRRLIAVQICGSILAFGIRYGLAGLVYDGDRR</sequence>
<evidence type="ECO:0000256" key="7">
    <source>
        <dbReference type="ARBA" id="ARBA00022676"/>
    </source>
</evidence>
<feature type="domain" description="DCD" evidence="20">
    <location>
        <begin position="436"/>
        <end position="486"/>
    </location>
</feature>
<comment type="similarity">
    <text evidence="4">Belongs to the glycosyltransferase 4 family.</text>
</comment>
<dbReference type="Proteomes" id="UP000076722">
    <property type="component" value="Unassembled WGS sequence"/>
</dbReference>
<comment type="subcellular location">
    <subcellularLocation>
        <location evidence="2">Endoplasmic reticulum membrane</location>
        <topology evidence="2">Multi-pass membrane protein</topology>
    </subcellularLocation>
</comment>
<dbReference type="AlphaFoldDB" id="A0A164UV35"/>
<evidence type="ECO:0000256" key="8">
    <source>
        <dbReference type="ARBA" id="ARBA00022679"/>
    </source>
</evidence>
<keyword evidence="8 21" id="KW-0808">Transferase</keyword>
<evidence type="ECO:0000256" key="4">
    <source>
        <dbReference type="ARBA" id="ARBA00009317"/>
    </source>
</evidence>
<dbReference type="PROSITE" id="PS51222">
    <property type="entry name" value="DCD"/>
    <property type="match status" value="1"/>
</dbReference>
<evidence type="ECO:0000256" key="6">
    <source>
        <dbReference type="ARBA" id="ARBA00017659"/>
    </source>
</evidence>
<evidence type="ECO:0000256" key="2">
    <source>
        <dbReference type="ARBA" id="ARBA00004477"/>
    </source>
</evidence>
<comment type="function">
    <text evidence="17">UDP-N-acetylglucosamine--dolichyl-phosphate N-acetylglucosaminephosphotransferase that operates in the biosynthetic pathway of dolichol-linked oligosaccharides, the glycan precursors employed in protein asparagine (N)-glycosylation. The assembly of dolichol-linked oligosaccharides begins on the cytosolic side of the endoplasmic reticulum membrane and finishes in its lumen. The sequential addition of sugars to dolichol pyrophosphate produces dolichol-linked oligosaccharides containing fourteen sugars, including two GlcNAcs, nine mannoses and three glucoses. Once assembled, the oligosaccharide is transferred from the lipid to nascent proteins by oligosaccharyltransferases. Catalyzes the initial step of dolichol-linked oligosaccharide biosynthesis, transfering GlcNAc-1-P from cytosolic UDP-GlcNAc onto the carrier lipid dolichyl phosphate (P-dolichol), yielding GlcNAc-P-P-dolichol embedded in the cytoplasmic leaflet of the endoplasmic reticulum membrane.</text>
</comment>
<feature type="transmembrane region" description="Helical" evidence="19">
    <location>
        <begin position="296"/>
        <end position="317"/>
    </location>
</feature>
<name>A0A164UV35_9AGAM</name>
<feature type="transmembrane region" description="Helical" evidence="19">
    <location>
        <begin position="171"/>
        <end position="187"/>
    </location>
</feature>
<evidence type="ECO:0000313" key="21">
    <source>
        <dbReference type="EMBL" id="KZS93561.1"/>
    </source>
</evidence>
<keyword evidence="14 19" id="KW-0472">Membrane</keyword>
<dbReference type="CDD" id="cd06855">
    <property type="entry name" value="GT_GPT_euk"/>
    <property type="match status" value="1"/>
</dbReference>
<dbReference type="EC" id="2.7.8.15" evidence="5"/>
<dbReference type="InterPro" id="IPR033895">
    <property type="entry name" value="GPT"/>
</dbReference>
<evidence type="ECO:0000256" key="13">
    <source>
        <dbReference type="ARBA" id="ARBA00022989"/>
    </source>
</evidence>
<dbReference type="GO" id="GO:0005789">
    <property type="term" value="C:endoplasmic reticulum membrane"/>
    <property type="evidence" value="ECO:0007669"/>
    <property type="project" value="UniProtKB-SubCell"/>
</dbReference>
<evidence type="ECO:0000256" key="16">
    <source>
        <dbReference type="ARBA" id="ARBA00033238"/>
    </source>
</evidence>
<dbReference type="STRING" id="1314777.A0A164UV35"/>
<organism evidence="21 22">
    <name type="scientific">Sistotremastrum niveocremeum HHB9708</name>
    <dbReference type="NCBI Taxonomy" id="1314777"/>
    <lineage>
        <taxon>Eukaryota</taxon>
        <taxon>Fungi</taxon>
        <taxon>Dikarya</taxon>
        <taxon>Basidiomycota</taxon>
        <taxon>Agaricomycotina</taxon>
        <taxon>Agaricomycetes</taxon>
        <taxon>Sistotremastrales</taxon>
        <taxon>Sistotremastraceae</taxon>
        <taxon>Sertulicium</taxon>
        <taxon>Sertulicium niveocremeum</taxon>
    </lineage>
</organism>
<proteinExistence type="inferred from homology"/>
<dbReference type="GO" id="GO:0003975">
    <property type="term" value="F:UDP-N-acetylglucosamine-dolichyl-phosphate N-acetylglucosaminephosphotransferase activity"/>
    <property type="evidence" value="ECO:0007669"/>
    <property type="project" value="UniProtKB-EC"/>
</dbReference>
<evidence type="ECO:0000256" key="5">
    <source>
        <dbReference type="ARBA" id="ARBA00013225"/>
    </source>
</evidence>
<evidence type="ECO:0000259" key="20">
    <source>
        <dbReference type="PROSITE" id="PS51222"/>
    </source>
</evidence>
<keyword evidence="22" id="KW-1185">Reference proteome</keyword>
<evidence type="ECO:0000256" key="18">
    <source>
        <dbReference type="ARBA" id="ARBA00045078"/>
    </source>
</evidence>
<gene>
    <name evidence="21" type="ORF">SISNIDRAFT_454765</name>
</gene>
<protein>
    <recommendedName>
        <fullName evidence="6">UDP-N-acetylglucosamine--dolichyl-phosphate N-acetylglucosaminephosphotransferase</fullName>
        <ecNumber evidence="5">2.7.8.15</ecNumber>
    </recommendedName>
    <alternativeName>
        <fullName evidence="15">GlcNAc-1-P transferase</fullName>
    </alternativeName>
    <alternativeName>
        <fullName evidence="16">N-acetylglucosamine-1-phosphate transferase</fullName>
    </alternativeName>
</protein>
<keyword evidence="11" id="KW-0256">Endoplasmic reticulum</keyword>
<evidence type="ECO:0000256" key="3">
    <source>
        <dbReference type="ARBA" id="ARBA00004922"/>
    </source>
</evidence>
<dbReference type="GO" id="GO:0006488">
    <property type="term" value="P:dolichol-linked oligosaccharide biosynthetic process"/>
    <property type="evidence" value="ECO:0007669"/>
    <property type="project" value="InterPro"/>
</dbReference>
<feature type="transmembrane region" description="Helical" evidence="19">
    <location>
        <begin position="231"/>
        <end position="252"/>
    </location>
</feature>
<evidence type="ECO:0000256" key="19">
    <source>
        <dbReference type="SAM" id="Phobius"/>
    </source>
</evidence>
<dbReference type="Pfam" id="PF00953">
    <property type="entry name" value="Glycos_transf_4"/>
    <property type="match status" value="1"/>
</dbReference>
<dbReference type="UniPathway" id="UPA00378"/>
<dbReference type="GO" id="GO:0046872">
    <property type="term" value="F:metal ion binding"/>
    <property type="evidence" value="ECO:0007669"/>
    <property type="project" value="UniProtKB-KW"/>
</dbReference>
<evidence type="ECO:0000256" key="12">
    <source>
        <dbReference type="ARBA" id="ARBA00022842"/>
    </source>
</evidence>
<evidence type="ECO:0000256" key="1">
    <source>
        <dbReference type="ARBA" id="ARBA00001946"/>
    </source>
</evidence>
<dbReference type="OrthoDB" id="10262326at2759"/>
<keyword evidence="13 19" id="KW-1133">Transmembrane helix</keyword>
<dbReference type="PANTHER" id="PTHR10571">
    <property type="entry name" value="UDP-N-ACETYLGLUCOSAMINE--DOLICHYL-PHOSPHATE N-ACETYLGLUCOSAMINEPHOSPHOTRANSFERASE"/>
    <property type="match status" value="1"/>
</dbReference>
<feature type="transmembrane region" description="Helical" evidence="19">
    <location>
        <begin position="427"/>
        <end position="447"/>
    </location>
</feature>
<keyword evidence="9 19" id="KW-0812">Transmembrane</keyword>
<feature type="transmembrane region" description="Helical" evidence="19">
    <location>
        <begin position="459"/>
        <end position="481"/>
    </location>
</feature>
<dbReference type="PANTHER" id="PTHR10571:SF0">
    <property type="entry name" value="UDP-N-ACETYLGLUCOSAMINE--DOLICHYL-PHOSPHATE N-ACETYLGLUCOSAMINEPHOSPHOTRANSFERASE"/>
    <property type="match status" value="1"/>
</dbReference>
<feature type="transmembrane region" description="Helical" evidence="19">
    <location>
        <begin position="140"/>
        <end position="159"/>
    </location>
</feature>
<feature type="transmembrane region" description="Helical" evidence="19">
    <location>
        <begin position="207"/>
        <end position="224"/>
    </location>
</feature>
<evidence type="ECO:0000313" key="22">
    <source>
        <dbReference type="Proteomes" id="UP000076722"/>
    </source>
</evidence>
<evidence type="ECO:0000256" key="11">
    <source>
        <dbReference type="ARBA" id="ARBA00022824"/>
    </source>
</evidence>
<evidence type="ECO:0000256" key="15">
    <source>
        <dbReference type="ARBA" id="ARBA00029567"/>
    </source>
</evidence>
<comment type="cofactor">
    <cofactor evidence="1">
        <name>Mg(2+)</name>
        <dbReference type="ChEBI" id="CHEBI:18420"/>
    </cofactor>
</comment>
<comment type="catalytic activity">
    <reaction evidence="18">
        <text>a di-trans,poly-cis-dolichyl phosphate + UDP-N-acetyl-alpha-D-glucosamine = an N-acetyl-alpha-D-glucosaminyl-diphospho-di-trans,poly-cis-dolichol + UMP</text>
        <dbReference type="Rhea" id="RHEA:13289"/>
        <dbReference type="Rhea" id="RHEA-COMP:19498"/>
        <dbReference type="Rhea" id="RHEA-COMP:19507"/>
        <dbReference type="ChEBI" id="CHEBI:57683"/>
        <dbReference type="ChEBI" id="CHEBI:57705"/>
        <dbReference type="ChEBI" id="CHEBI:57865"/>
        <dbReference type="ChEBI" id="CHEBI:58427"/>
        <dbReference type="EC" id="2.7.8.15"/>
    </reaction>
    <physiologicalReaction direction="left-to-right" evidence="18">
        <dbReference type="Rhea" id="RHEA:13290"/>
    </physiologicalReaction>
</comment>
<feature type="transmembrane region" description="Helical" evidence="19">
    <location>
        <begin position="264"/>
        <end position="284"/>
    </location>
</feature>